<reference evidence="2 3" key="1">
    <citation type="journal article" date="2021" name="BMC Genomics">
        <title>Telomere-to-telomere genome assembly of asparaginase-producing Trichoderma simmonsii.</title>
        <authorList>
            <person name="Chung D."/>
            <person name="Kwon Y.M."/>
            <person name="Yang Y."/>
        </authorList>
    </citation>
    <scope>NUCLEOTIDE SEQUENCE [LARGE SCALE GENOMIC DNA]</scope>
    <source>
        <strain evidence="2 3">GH-Sj1</strain>
    </source>
</reference>
<feature type="domain" description="N-acetyltransferase" evidence="1">
    <location>
        <begin position="112"/>
        <end position="242"/>
    </location>
</feature>
<dbReference type="SUPFAM" id="SSF55729">
    <property type="entry name" value="Acyl-CoA N-acyltransferases (Nat)"/>
    <property type="match status" value="1"/>
</dbReference>
<dbReference type="EMBL" id="CP075868">
    <property type="protein sequence ID" value="QYT02200.1"/>
    <property type="molecule type" value="Genomic_DNA"/>
</dbReference>
<dbReference type="InterPro" id="IPR000182">
    <property type="entry name" value="GNAT_dom"/>
</dbReference>
<dbReference type="PANTHER" id="PTHR42791:SF14">
    <property type="entry name" value="N-ACETYLTRANSFERASE DOMAIN-CONTAINING PROTEIN"/>
    <property type="match status" value="1"/>
</dbReference>
<dbReference type="AlphaFoldDB" id="A0A8G0LLE7"/>
<dbReference type="Gene3D" id="3.40.630.30">
    <property type="match status" value="1"/>
</dbReference>
<dbReference type="InterPro" id="IPR052523">
    <property type="entry name" value="Trichothecene_AcTrans"/>
</dbReference>
<gene>
    <name evidence="2" type="ORF">H0G86_009206</name>
</gene>
<evidence type="ECO:0000313" key="3">
    <source>
        <dbReference type="Proteomes" id="UP000826661"/>
    </source>
</evidence>
<accession>A0A8G0LLE7</accession>
<sequence length="254" mass="29874">MFLRRLRGISKPQDILFRVQRRRYTAMPAATPGTFRVEPAREEDMPRCMQLVLNAFGPFPNFDIIGGGPDSEETRRLNAERHLRGYKEHLEKYPSVSPGVKCVYTDPTTGEEKIVGFAEWFVWDRERTEEEYNVENYILRMEWVEDPAKRKLVLDTMEPEIALRRRIMKGRPFALLCYMCVDPEYRRRGAATMCVRYGMDRCAELGIPAYLEASEEGMKTYKTLGWEVYEGYGEELMFPPMIWWPPNVKKEMEV</sequence>
<organism evidence="2 3">
    <name type="scientific">Trichoderma simmonsii</name>
    <dbReference type="NCBI Taxonomy" id="1491479"/>
    <lineage>
        <taxon>Eukaryota</taxon>
        <taxon>Fungi</taxon>
        <taxon>Dikarya</taxon>
        <taxon>Ascomycota</taxon>
        <taxon>Pezizomycotina</taxon>
        <taxon>Sordariomycetes</taxon>
        <taxon>Hypocreomycetidae</taxon>
        <taxon>Hypocreales</taxon>
        <taxon>Hypocreaceae</taxon>
        <taxon>Trichoderma</taxon>
    </lineage>
</organism>
<protein>
    <submittedName>
        <fullName evidence="2">GCN5-related N-acetyltransferase</fullName>
    </submittedName>
</protein>
<keyword evidence="3" id="KW-1185">Reference proteome</keyword>
<dbReference type="Proteomes" id="UP000826661">
    <property type="component" value="Chromosome V"/>
</dbReference>
<proteinExistence type="predicted"/>
<dbReference type="GO" id="GO:0016747">
    <property type="term" value="F:acyltransferase activity, transferring groups other than amino-acyl groups"/>
    <property type="evidence" value="ECO:0007669"/>
    <property type="project" value="InterPro"/>
</dbReference>
<evidence type="ECO:0000259" key="1">
    <source>
        <dbReference type="PROSITE" id="PS51186"/>
    </source>
</evidence>
<dbReference type="Pfam" id="PF00583">
    <property type="entry name" value="Acetyltransf_1"/>
    <property type="match status" value="1"/>
</dbReference>
<dbReference type="InterPro" id="IPR016181">
    <property type="entry name" value="Acyl_CoA_acyltransferase"/>
</dbReference>
<evidence type="ECO:0000313" key="2">
    <source>
        <dbReference type="EMBL" id="QYT02200.1"/>
    </source>
</evidence>
<name>A0A8G0LLE7_9HYPO</name>
<dbReference type="PROSITE" id="PS51186">
    <property type="entry name" value="GNAT"/>
    <property type="match status" value="1"/>
</dbReference>
<dbReference type="PANTHER" id="PTHR42791">
    <property type="entry name" value="GNAT FAMILY ACETYLTRANSFERASE"/>
    <property type="match status" value="1"/>
</dbReference>
<dbReference type="CDD" id="cd04301">
    <property type="entry name" value="NAT_SF"/>
    <property type="match status" value="1"/>
</dbReference>